<comment type="caution">
    <text evidence="2">The sequence shown here is derived from an EMBL/GenBank/DDBJ whole genome shotgun (WGS) entry which is preliminary data.</text>
</comment>
<evidence type="ECO:0000313" key="2">
    <source>
        <dbReference type="EMBL" id="KAJ8404429.1"/>
    </source>
</evidence>
<dbReference type="Proteomes" id="UP001221898">
    <property type="component" value="Unassembled WGS sequence"/>
</dbReference>
<protein>
    <submittedName>
        <fullName evidence="2">Uncharacterized protein</fullName>
    </submittedName>
</protein>
<reference evidence="2" key="1">
    <citation type="journal article" date="2023" name="Science">
        <title>Genome structures resolve the early diversification of teleost fishes.</title>
        <authorList>
            <person name="Parey E."/>
            <person name="Louis A."/>
            <person name="Montfort J."/>
            <person name="Bouchez O."/>
            <person name="Roques C."/>
            <person name="Iampietro C."/>
            <person name="Lluch J."/>
            <person name="Castinel A."/>
            <person name="Donnadieu C."/>
            <person name="Desvignes T."/>
            <person name="Floi Bucao C."/>
            <person name="Jouanno E."/>
            <person name="Wen M."/>
            <person name="Mejri S."/>
            <person name="Dirks R."/>
            <person name="Jansen H."/>
            <person name="Henkel C."/>
            <person name="Chen W.J."/>
            <person name="Zahm M."/>
            <person name="Cabau C."/>
            <person name="Klopp C."/>
            <person name="Thompson A.W."/>
            <person name="Robinson-Rechavi M."/>
            <person name="Braasch I."/>
            <person name="Lecointre G."/>
            <person name="Bobe J."/>
            <person name="Postlethwait J.H."/>
            <person name="Berthelot C."/>
            <person name="Roest Crollius H."/>
            <person name="Guiguen Y."/>
        </authorList>
    </citation>
    <scope>NUCLEOTIDE SEQUENCE</scope>
    <source>
        <strain evidence="2">NC1722</strain>
    </source>
</reference>
<evidence type="ECO:0000256" key="1">
    <source>
        <dbReference type="SAM" id="MobiDB-lite"/>
    </source>
</evidence>
<accession>A0AAD7WQA2</accession>
<name>A0AAD7WQA2_9TELE</name>
<organism evidence="2 3">
    <name type="scientific">Aldrovandia affinis</name>
    <dbReference type="NCBI Taxonomy" id="143900"/>
    <lineage>
        <taxon>Eukaryota</taxon>
        <taxon>Metazoa</taxon>
        <taxon>Chordata</taxon>
        <taxon>Craniata</taxon>
        <taxon>Vertebrata</taxon>
        <taxon>Euteleostomi</taxon>
        <taxon>Actinopterygii</taxon>
        <taxon>Neopterygii</taxon>
        <taxon>Teleostei</taxon>
        <taxon>Notacanthiformes</taxon>
        <taxon>Halosauridae</taxon>
        <taxon>Aldrovandia</taxon>
    </lineage>
</organism>
<feature type="region of interest" description="Disordered" evidence="1">
    <location>
        <begin position="154"/>
        <end position="173"/>
    </location>
</feature>
<evidence type="ECO:0000313" key="3">
    <source>
        <dbReference type="Proteomes" id="UP001221898"/>
    </source>
</evidence>
<feature type="region of interest" description="Disordered" evidence="1">
    <location>
        <begin position="121"/>
        <end position="144"/>
    </location>
</feature>
<dbReference type="EMBL" id="JAINUG010000053">
    <property type="protein sequence ID" value="KAJ8404429.1"/>
    <property type="molecule type" value="Genomic_DNA"/>
</dbReference>
<gene>
    <name evidence="2" type="ORF">AAFF_G00336960</name>
</gene>
<sequence>MAALRPSLTPAPPKKLPGNTCSDREAGGQHLFTHEAEGLPGKASRRRAWSRYNNAVIAPCVLGRAFTPPAGQCAGVMRYEISARARHLPHRRMTALVLLRRCVLMTLFAVGLRVRPRQRAHPSHRLCDQSAPHLSSGKTGAPGKLVSRGSAWLGRAEGEQGPGSPRLQLMSEQSATSCVVHPRVLGAPPPPASGKVPHANLLNQTGGREDQRAPFLPAQCSGRGC</sequence>
<proteinExistence type="predicted"/>
<feature type="region of interest" description="Disordered" evidence="1">
    <location>
        <begin position="184"/>
        <end position="225"/>
    </location>
</feature>
<dbReference type="AlphaFoldDB" id="A0AAD7WQA2"/>
<keyword evidence="3" id="KW-1185">Reference proteome</keyword>